<dbReference type="OrthoDB" id="6608471at2759"/>
<comment type="similarity">
    <text evidence="2">Belongs to the sideroflexin family.</text>
</comment>
<feature type="transmembrane region" description="Helical" evidence="9">
    <location>
        <begin position="155"/>
        <end position="176"/>
    </location>
</feature>
<evidence type="ECO:0000256" key="4">
    <source>
        <dbReference type="ARBA" id="ARBA00022692"/>
    </source>
</evidence>
<dbReference type="AlphaFoldDB" id="A0A0D0TQH6"/>
<accession>A0A0D0TQH6</accession>
<keyword evidence="11" id="KW-1185">Reference proteome</keyword>
<dbReference type="PANTHER" id="PTHR11153">
    <property type="entry name" value="SIDEROFLEXIN"/>
    <property type="match status" value="1"/>
</dbReference>
<dbReference type="PANTHER" id="PTHR11153:SF6">
    <property type="entry name" value="SIDEROFLEXIN-5"/>
    <property type="match status" value="1"/>
</dbReference>
<dbReference type="GO" id="GO:0015075">
    <property type="term" value="F:monoatomic ion transmembrane transporter activity"/>
    <property type="evidence" value="ECO:0007669"/>
    <property type="project" value="InterPro"/>
</dbReference>
<evidence type="ECO:0000256" key="7">
    <source>
        <dbReference type="ARBA" id="ARBA00023128"/>
    </source>
</evidence>
<dbReference type="InterPro" id="IPR004686">
    <property type="entry name" value="Mtc"/>
</dbReference>
<evidence type="ECO:0000256" key="8">
    <source>
        <dbReference type="ARBA" id="ARBA00023136"/>
    </source>
</evidence>
<feature type="transmembrane region" description="Helical" evidence="9">
    <location>
        <begin position="256"/>
        <end position="273"/>
    </location>
</feature>
<keyword evidence="6 9" id="KW-1133">Transmembrane helix</keyword>
<organism evidence="10 11">
    <name type="scientific">Cryptococcus deuterogattii Ram5</name>
    <dbReference type="NCBI Taxonomy" id="1296110"/>
    <lineage>
        <taxon>Eukaryota</taxon>
        <taxon>Fungi</taxon>
        <taxon>Dikarya</taxon>
        <taxon>Basidiomycota</taxon>
        <taxon>Agaricomycotina</taxon>
        <taxon>Tremellomycetes</taxon>
        <taxon>Tremellales</taxon>
        <taxon>Cryptococcaceae</taxon>
        <taxon>Cryptococcus</taxon>
        <taxon>Cryptococcus gattii species complex</taxon>
    </lineage>
</organism>
<gene>
    <name evidence="10" type="ORF">I313_06377</name>
</gene>
<evidence type="ECO:0000256" key="6">
    <source>
        <dbReference type="ARBA" id="ARBA00022989"/>
    </source>
</evidence>
<reference evidence="10 11" key="1">
    <citation type="submission" date="2015-01" db="EMBL/GenBank/DDBJ databases">
        <title>The Genome Sequence of Cryptococcus gattii Ram5.</title>
        <authorList>
            <consortium name="The Broad Institute Genomics Platform"/>
            <person name="Cuomo C."/>
            <person name="Litvintseva A."/>
            <person name="Chen Y."/>
            <person name="Heitman J."/>
            <person name="Sun S."/>
            <person name="Springer D."/>
            <person name="Dromer F."/>
            <person name="Young S."/>
            <person name="Zeng Q."/>
            <person name="Gargeya S."/>
            <person name="Abouelleil A."/>
            <person name="Alvarado L."/>
            <person name="Chapman S.B."/>
            <person name="Gainer-Dewar J."/>
            <person name="Goldberg J."/>
            <person name="Griggs A."/>
            <person name="Gujja S."/>
            <person name="Hansen M."/>
            <person name="Howarth C."/>
            <person name="Imamovic A."/>
            <person name="Larimer J."/>
            <person name="Murphy C."/>
            <person name="Naylor J."/>
            <person name="Pearson M."/>
            <person name="Priest M."/>
            <person name="Roberts A."/>
            <person name="Saif S."/>
            <person name="Shea T."/>
            <person name="Sykes S."/>
            <person name="Wortman J."/>
            <person name="Nusbaum C."/>
            <person name="Birren B."/>
        </authorList>
    </citation>
    <scope>NUCLEOTIDE SEQUENCE [LARGE SCALE GENOMIC DNA]</scope>
    <source>
        <strain evidence="10 11">Ram5</strain>
    </source>
</reference>
<keyword evidence="8 9" id="KW-0472">Membrane</keyword>
<evidence type="ECO:0000313" key="11">
    <source>
        <dbReference type="Proteomes" id="UP000053392"/>
    </source>
</evidence>
<proteinExistence type="inferred from homology"/>
<dbReference type="EMBL" id="KN847914">
    <property type="protein sequence ID" value="KIR37653.1"/>
    <property type="molecule type" value="Genomic_DNA"/>
</dbReference>
<dbReference type="GO" id="GO:0006865">
    <property type="term" value="P:amino acid transport"/>
    <property type="evidence" value="ECO:0007669"/>
    <property type="project" value="UniProtKB-KW"/>
</dbReference>
<keyword evidence="7" id="KW-0496">Mitochondrion</keyword>
<protein>
    <submittedName>
        <fullName evidence="10">Mitochondrial protein</fullName>
    </submittedName>
</protein>
<name>A0A0D0TQH6_9TREE</name>
<dbReference type="GO" id="GO:0005743">
    <property type="term" value="C:mitochondrial inner membrane"/>
    <property type="evidence" value="ECO:0007669"/>
    <property type="project" value="TreeGrafter"/>
</dbReference>
<sequence length="339" mass="37040">MSDKAGLYDISRPRFDLGTYGGRLAYFYSTTSPLTLFASPAKLQQAQKDVTRFESQIKENGKAGTWVTREQKAAYDNAKQLVNSSIHPDTGKPVPLPFRMSAFVPTNLIICAGMLMPNPSLRSVIFWQWANQTLNVAVNFSNANKSIEMTPQEIGTAYVAATFTSVFLAVSLTRLVPRLRVSPTTKDLLAKLVPFASVASAGVVNISCIRWKEMRDGVEVFKITHDPVDGNEQKQDLGKSAKAGQMAVMQSAASRVLTNIPILIIPPMVMTLLTNKGAFSGPRGKLASSLTQLTLIGLSLGVFLPPAIAYFPQRASTSPAKLENRFKEYEGPIYFNKGL</sequence>
<feature type="transmembrane region" description="Helical" evidence="9">
    <location>
        <begin position="293"/>
        <end position="311"/>
    </location>
</feature>
<evidence type="ECO:0000256" key="5">
    <source>
        <dbReference type="ARBA" id="ARBA00022970"/>
    </source>
</evidence>
<evidence type="ECO:0000313" key="10">
    <source>
        <dbReference type="EMBL" id="KIR37653.1"/>
    </source>
</evidence>
<comment type="subcellular location">
    <subcellularLocation>
        <location evidence="1">Mitochondrion membrane</location>
        <topology evidence="1">Multi-pass membrane protein</topology>
    </subcellularLocation>
</comment>
<dbReference type="GO" id="GO:1990542">
    <property type="term" value="P:mitochondrial transmembrane transport"/>
    <property type="evidence" value="ECO:0007669"/>
    <property type="project" value="TreeGrafter"/>
</dbReference>
<evidence type="ECO:0000256" key="2">
    <source>
        <dbReference type="ARBA" id="ARBA00005974"/>
    </source>
</evidence>
<evidence type="ECO:0000256" key="9">
    <source>
        <dbReference type="SAM" id="Phobius"/>
    </source>
</evidence>
<keyword evidence="3" id="KW-0813">Transport</keyword>
<dbReference type="HOGENOM" id="CLU_039425_0_0_1"/>
<keyword evidence="4 9" id="KW-0812">Transmembrane</keyword>
<evidence type="ECO:0000256" key="1">
    <source>
        <dbReference type="ARBA" id="ARBA00004225"/>
    </source>
</evidence>
<dbReference type="Proteomes" id="UP000053392">
    <property type="component" value="Unassembled WGS sequence"/>
</dbReference>
<keyword evidence="5" id="KW-0029">Amino-acid transport</keyword>
<dbReference type="Pfam" id="PF03820">
    <property type="entry name" value="SFXNs"/>
    <property type="match status" value="1"/>
</dbReference>
<evidence type="ECO:0000256" key="3">
    <source>
        <dbReference type="ARBA" id="ARBA00022448"/>
    </source>
</evidence>